<dbReference type="GO" id="GO:0046872">
    <property type="term" value="F:metal ion binding"/>
    <property type="evidence" value="ECO:0007669"/>
    <property type="project" value="UniProtKB-KW"/>
</dbReference>
<dbReference type="InterPro" id="IPR011257">
    <property type="entry name" value="DNA_glycosylase"/>
</dbReference>
<evidence type="ECO:0000256" key="1">
    <source>
        <dbReference type="PIRSR" id="PIRSR605019-1"/>
    </source>
</evidence>
<keyword evidence="1" id="KW-0862">Zinc</keyword>
<evidence type="ECO:0000313" key="3">
    <source>
        <dbReference type="Proteomes" id="UP001327560"/>
    </source>
</evidence>
<dbReference type="GO" id="GO:0008725">
    <property type="term" value="F:DNA-3-methyladenine glycosylase activity"/>
    <property type="evidence" value="ECO:0007669"/>
    <property type="project" value="InterPro"/>
</dbReference>
<sequence length="102" mass="11716">MRRGFRSVSPTVIYSFMQASGITNVHLITCYRFEECTATNLSGSGEEKHIANANHIMEERTYSFDLLCQKYSFGSWYSTNGDCCWFFQKGNIYHKVGQDSES</sequence>
<keyword evidence="1" id="KW-0479">Metal-binding</keyword>
<dbReference type="Proteomes" id="UP001327560">
    <property type="component" value="Chromosome 2"/>
</dbReference>
<gene>
    <name evidence="2" type="ORF">Cni_G04998</name>
</gene>
<accession>A0AAQ3JUF2</accession>
<dbReference type="PANTHER" id="PTHR31116">
    <property type="entry name" value="OS04G0501200 PROTEIN"/>
    <property type="match status" value="1"/>
</dbReference>
<dbReference type="SUPFAM" id="SSF48150">
    <property type="entry name" value="DNA-glycosylase"/>
    <property type="match status" value="1"/>
</dbReference>
<dbReference type="AlphaFoldDB" id="A0AAQ3JUF2"/>
<evidence type="ECO:0000313" key="2">
    <source>
        <dbReference type="EMBL" id="WOK96291.1"/>
    </source>
</evidence>
<dbReference type="GO" id="GO:0006284">
    <property type="term" value="P:base-excision repair"/>
    <property type="evidence" value="ECO:0007669"/>
    <property type="project" value="InterPro"/>
</dbReference>
<reference evidence="2 3" key="1">
    <citation type="submission" date="2023-10" db="EMBL/GenBank/DDBJ databases">
        <title>Chromosome-scale genome assembly provides insights into flower coloration mechanisms of Canna indica.</title>
        <authorList>
            <person name="Li C."/>
        </authorList>
    </citation>
    <scope>NUCLEOTIDE SEQUENCE [LARGE SCALE GENOMIC DNA]</scope>
    <source>
        <tissue evidence="2">Flower</tissue>
    </source>
</reference>
<dbReference type="InterPro" id="IPR005019">
    <property type="entry name" value="Adenine_glyco"/>
</dbReference>
<keyword evidence="3" id="KW-1185">Reference proteome</keyword>
<dbReference type="EMBL" id="CP136891">
    <property type="protein sequence ID" value="WOK96291.1"/>
    <property type="molecule type" value="Genomic_DNA"/>
</dbReference>
<dbReference type="Pfam" id="PF03352">
    <property type="entry name" value="Adenine_glyco"/>
    <property type="match status" value="1"/>
</dbReference>
<feature type="binding site" evidence="1">
    <location>
        <position position="26"/>
    </location>
    <ligand>
        <name>Zn(2+)</name>
        <dbReference type="ChEBI" id="CHEBI:29105"/>
    </ligand>
</feature>
<protein>
    <submittedName>
        <fullName evidence="2">Uncharacterized protein</fullName>
    </submittedName>
</protein>
<name>A0AAQ3JUF2_9LILI</name>
<dbReference type="PANTHER" id="PTHR31116:SF7">
    <property type="entry name" value="OS09G0420300 PROTEIN"/>
    <property type="match status" value="1"/>
</dbReference>
<feature type="binding site" evidence="1">
    <location>
        <position position="30"/>
    </location>
    <ligand>
        <name>Zn(2+)</name>
        <dbReference type="ChEBI" id="CHEBI:29105"/>
    </ligand>
</feature>
<proteinExistence type="predicted"/>
<dbReference type="Gene3D" id="1.10.340.30">
    <property type="entry name" value="Hypothetical protein, domain 2"/>
    <property type="match status" value="1"/>
</dbReference>
<organism evidence="2 3">
    <name type="scientific">Canna indica</name>
    <name type="common">Indian-shot</name>
    <dbReference type="NCBI Taxonomy" id="4628"/>
    <lineage>
        <taxon>Eukaryota</taxon>
        <taxon>Viridiplantae</taxon>
        <taxon>Streptophyta</taxon>
        <taxon>Embryophyta</taxon>
        <taxon>Tracheophyta</taxon>
        <taxon>Spermatophyta</taxon>
        <taxon>Magnoliopsida</taxon>
        <taxon>Liliopsida</taxon>
        <taxon>Zingiberales</taxon>
        <taxon>Cannaceae</taxon>
        <taxon>Canna</taxon>
    </lineage>
</organism>